<dbReference type="CDD" id="cd02257">
    <property type="entry name" value="Peptidase_C19"/>
    <property type="match status" value="1"/>
</dbReference>
<accession>A0A6A5KCU0</accession>
<evidence type="ECO:0000313" key="4">
    <source>
        <dbReference type="Proteomes" id="UP000800040"/>
    </source>
</evidence>
<dbReference type="EMBL" id="ML975324">
    <property type="protein sequence ID" value="KAF1833157.1"/>
    <property type="molecule type" value="Genomic_DNA"/>
</dbReference>
<keyword evidence="4" id="KW-1185">Reference proteome</keyword>
<name>A0A6A5KCU0_9PLEO</name>
<gene>
    <name evidence="3" type="ORF">BDW02DRAFT_648618</name>
</gene>
<dbReference type="AlphaFoldDB" id="A0A6A5KCU0"/>
<dbReference type="InterPro" id="IPR001394">
    <property type="entry name" value="Peptidase_C19_UCH"/>
</dbReference>
<proteinExistence type="predicted"/>
<evidence type="ECO:0000313" key="3">
    <source>
        <dbReference type="EMBL" id="KAF1833157.1"/>
    </source>
</evidence>
<dbReference type="GO" id="GO:0016579">
    <property type="term" value="P:protein deubiquitination"/>
    <property type="evidence" value="ECO:0007669"/>
    <property type="project" value="InterPro"/>
</dbReference>
<dbReference type="OrthoDB" id="3683493at2759"/>
<dbReference type="InterPro" id="IPR038765">
    <property type="entry name" value="Papain-like_cys_pep_sf"/>
</dbReference>
<dbReference type="SUPFAM" id="SSF54001">
    <property type="entry name" value="Cysteine proteinases"/>
    <property type="match status" value="1"/>
</dbReference>
<evidence type="ECO:0000256" key="1">
    <source>
        <dbReference type="SAM" id="MobiDB-lite"/>
    </source>
</evidence>
<organism evidence="3 4">
    <name type="scientific">Decorospora gaudefroyi</name>
    <dbReference type="NCBI Taxonomy" id="184978"/>
    <lineage>
        <taxon>Eukaryota</taxon>
        <taxon>Fungi</taxon>
        <taxon>Dikarya</taxon>
        <taxon>Ascomycota</taxon>
        <taxon>Pezizomycotina</taxon>
        <taxon>Dothideomycetes</taxon>
        <taxon>Pleosporomycetidae</taxon>
        <taxon>Pleosporales</taxon>
        <taxon>Pleosporineae</taxon>
        <taxon>Pleosporaceae</taxon>
        <taxon>Decorospora</taxon>
    </lineage>
</organism>
<evidence type="ECO:0000259" key="2">
    <source>
        <dbReference type="PROSITE" id="PS50235"/>
    </source>
</evidence>
<feature type="compositionally biased region" description="Basic and acidic residues" evidence="1">
    <location>
        <begin position="163"/>
        <end position="182"/>
    </location>
</feature>
<dbReference type="PROSITE" id="PS50235">
    <property type="entry name" value="USP_3"/>
    <property type="match status" value="1"/>
</dbReference>
<feature type="domain" description="USP" evidence="2">
    <location>
        <begin position="33"/>
        <end position="425"/>
    </location>
</feature>
<dbReference type="InterPro" id="IPR028889">
    <property type="entry name" value="USP"/>
</dbReference>
<dbReference type="PANTHER" id="PTHR24006">
    <property type="entry name" value="UBIQUITIN CARBOXYL-TERMINAL HYDROLASE"/>
    <property type="match status" value="1"/>
</dbReference>
<feature type="region of interest" description="Disordered" evidence="1">
    <location>
        <begin position="163"/>
        <end position="187"/>
    </location>
</feature>
<protein>
    <submittedName>
        <fullName evidence="3">Cysteine proteinase</fullName>
    </submittedName>
</protein>
<dbReference type="Pfam" id="PF00443">
    <property type="entry name" value="UCH"/>
    <property type="match status" value="1"/>
</dbReference>
<dbReference type="Gene3D" id="3.90.70.10">
    <property type="entry name" value="Cysteine proteinases"/>
    <property type="match status" value="1"/>
</dbReference>
<dbReference type="GO" id="GO:0004843">
    <property type="term" value="F:cysteine-type deubiquitinase activity"/>
    <property type="evidence" value="ECO:0007669"/>
    <property type="project" value="InterPro"/>
</dbReference>
<dbReference type="GO" id="GO:0005829">
    <property type="term" value="C:cytosol"/>
    <property type="evidence" value="ECO:0007669"/>
    <property type="project" value="TreeGrafter"/>
</dbReference>
<dbReference type="InterPro" id="IPR050164">
    <property type="entry name" value="Peptidase_C19"/>
</dbReference>
<reference evidence="3" key="1">
    <citation type="submission" date="2020-01" db="EMBL/GenBank/DDBJ databases">
        <authorList>
            <consortium name="DOE Joint Genome Institute"/>
            <person name="Haridas S."/>
            <person name="Albert R."/>
            <person name="Binder M."/>
            <person name="Bloem J."/>
            <person name="Labutti K."/>
            <person name="Salamov A."/>
            <person name="Andreopoulos B."/>
            <person name="Baker S.E."/>
            <person name="Barry K."/>
            <person name="Bills G."/>
            <person name="Bluhm B.H."/>
            <person name="Cannon C."/>
            <person name="Castanera R."/>
            <person name="Culley D.E."/>
            <person name="Daum C."/>
            <person name="Ezra D."/>
            <person name="Gonzalez J.B."/>
            <person name="Henrissat B."/>
            <person name="Kuo A."/>
            <person name="Liang C."/>
            <person name="Lipzen A."/>
            <person name="Lutzoni F."/>
            <person name="Magnuson J."/>
            <person name="Mondo S."/>
            <person name="Nolan M."/>
            <person name="Ohm R."/>
            <person name="Pangilinan J."/>
            <person name="Park H.-J."/>
            <person name="Ramirez L."/>
            <person name="Alfaro M."/>
            <person name="Sun H."/>
            <person name="Tritt A."/>
            <person name="Yoshinaga Y."/>
            <person name="Zwiers L.-H."/>
            <person name="Turgeon B.G."/>
            <person name="Goodwin S.B."/>
            <person name="Spatafora J.W."/>
            <person name="Crous P.W."/>
            <person name="Grigoriev I.V."/>
        </authorList>
    </citation>
    <scope>NUCLEOTIDE SEQUENCE</scope>
    <source>
        <strain evidence="3">P77</strain>
    </source>
</reference>
<dbReference type="GO" id="GO:0005634">
    <property type="term" value="C:nucleus"/>
    <property type="evidence" value="ECO:0007669"/>
    <property type="project" value="TreeGrafter"/>
</dbReference>
<sequence length="455" mass="51590">MARREAPLQAQRRRTADRISKKWKIARQNKSPRGLDNQGNNCYRHGALQPLLHLPRFVNWILKHKKNGHWPCHAADPNKSLPEDELTQAEIQDTTKHTKIELYTGCVPCILKAFMKAYWGKGDTDVQPPYLPLVLPHHHDSVLPLHQLAERWFCRESQDLDIPKGSSRAERSRLTRDSKRAEMTAQQDADEFQRQIFGGIQSSYDHGTAPGQARHAEYDSLFTLTLGEVIECSQCGNRVPQSNRNDIGLSLIPRDSTQVPNASDTIIRAIRRALTDTVVGMCDPCGQNTTRNIRLSILAAPEYLRLTLNLYLPQKNTNPISIPDILDITPHMAPPAGGHPHDPVRYKLVSATYHMGTTNKSGHYTANVTGPRVPPFQPQQPQFFCDDARITRNRPTVPPTNVVTNNPYRRNSSRYDPVILYYERLPHVLPPLNRKTADQVCVEEVDEIRKNYGIG</sequence>
<dbReference type="Proteomes" id="UP000800040">
    <property type="component" value="Unassembled WGS sequence"/>
</dbReference>